<name>A0A1H9L2U9_9BACI</name>
<feature type="coiled-coil region" evidence="1">
    <location>
        <begin position="22"/>
        <end position="49"/>
    </location>
</feature>
<reference evidence="2 3" key="1">
    <citation type="submission" date="2016-10" db="EMBL/GenBank/DDBJ databases">
        <authorList>
            <person name="de Groot N.N."/>
        </authorList>
    </citation>
    <scope>NUCLEOTIDE SEQUENCE [LARGE SCALE GENOMIC DNA]</scope>
    <source>
        <strain evidence="2 3">CGMCC 1.7727</strain>
    </source>
</reference>
<protein>
    <submittedName>
        <fullName evidence="2">YlqD protein</fullName>
    </submittedName>
</protein>
<dbReference type="Proteomes" id="UP000199687">
    <property type="component" value="Unassembled WGS sequence"/>
</dbReference>
<organism evidence="2 3">
    <name type="scientific">Gracilibacillus ureilyticus</name>
    <dbReference type="NCBI Taxonomy" id="531814"/>
    <lineage>
        <taxon>Bacteria</taxon>
        <taxon>Bacillati</taxon>
        <taxon>Bacillota</taxon>
        <taxon>Bacilli</taxon>
        <taxon>Bacillales</taxon>
        <taxon>Bacillaceae</taxon>
        <taxon>Gracilibacillus</taxon>
    </lineage>
</organism>
<dbReference type="EMBL" id="FOGL01000001">
    <property type="protein sequence ID" value="SER05802.1"/>
    <property type="molecule type" value="Genomic_DNA"/>
</dbReference>
<evidence type="ECO:0000313" key="3">
    <source>
        <dbReference type="Proteomes" id="UP000199687"/>
    </source>
</evidence>
<accession>A0A1H9L2U9</accession>
<proteinExistence type="predicted"/>
<keyword evidence="1" id="KW-0175">Coiled coil</keyword>
<sequence length="128" mass="15153">MKIIRKVAVKQIVTDQKKANLKEDYELKIFKLEQECQQLLFEQKKLEQRSSKKKADIAIKFQKEMANRKDHIKWYKYKLEQLEILPIGSEISDGEVEAMIEIEEGMEWNKIIDQKSIVIKDGIITKIT</sequence>
<dbReference type="AlphaFoldDB" id="A0A1H9L2U9"/>
<keyword evidence="3" id="KW-1185">Reference proteome</keyword>
<dbReference type="OrthoDB" id="2375961at2"/>
<gene>
    <name evidence="2" type="ORF">SAMN04487944_10176</name>
</gene>
<dbReference type="Pfam" id="PF11068">
    <property type="entry name" value="YlqD"/>
    <property type="match status" value="1"/>
</dbReference>
<dbReference type="STRING" id="531814.SAMN04487944_10176"/>
<evidence type="ECO:0000256" key="1">
    <source>
        <dbReference type="SAM" id="Coils"/>
    </source>
</evidence>
<evidence type="ECO:0000313" key="2">
    <source>
        <dbReference type="EMBL" id="SER05802.1"/>
    </source>
</evidence>
<dbReference type="RefSeq" id="WP_089737847.1">
    <property type="nucleotide sequence ID" value="NZ_FOGL01000001.1"/>
</dbReference>
<dbReference type="InterPro" id="IPR021297">
    <property type="entry name" value="YlqD"/>
</dbReference>
<dbReference type="Gene3D" id="6.10.140.1110">
    <property type="match status" value="1"/>
</dbReference>